<evidence type="ECO:0000313" key="2">
    <source>
        <dbReference type="EMBL" id="GIY84286.1"/>
    </source>
</evidence>
<evidence type="ECO:0000313" key="3">
    <source>
        <dbReference type="Proteomes" id="UP001054945"/>
    </source>
</evidence>
<evidence type="ECO:0000256" key="1">
    <source>
        <dbReference type="SAM" id="MobiDB-lite"/>
    </source>
</evidence>
<accession>A0AAV4WQT9</accession>
<proteinExistence type="predicted"/>
<dbReference type="AlphaFoldDB" id="A0AAV4WQT9"/>
<protein>
    <submittedName>
        <fullName evidence="2">Uncharacterized protein</fullName>
    </submittedName>
</protein>
<organism evidence="2 3">
    <name type="scientific">Caerostris extrusa</name>
    <name type="common">Bark spider</name>
    <name type="synonym">Caerostris bankana</name>
    <dbReference type="NCBI Taxonomy" id="172846"/>
    <lineage>
        <taxon>Eukaryota</taxon>
        <taxon>Metazoa</taxon>
        <taxon>Ecdysozoa</taxon>
        <taxon>Arthropoda</taxon>
        <taxon>Chelicerata</taxon>
        <taxon>Arachnida</taxon>
        <taxon>Araneae</taxon>
        <taxon>Araneomorphae</taxon>
        <taxon>Entelegynae</taxon>
        <taxon>Araneoidea</taxon>
        <taxon>Araneidae</taxon>
        <taxon>Caerostris</taxon>
    </lineage>
</organism>
<name>A0AAV4WQT9_CAEEX</name>
<reference evidence="2 3" key="1">
    <citation type="submission" date="2021-06" db="EMBL/GenBank/DDBJ databases">
        <title>Caerostris extrusa draft genome.</title>
        <authorList>
            <person name="Kono N."/>
            <person name="Arakawa K."/>
        </authorList>
    </citation>
    <scope>NUCLEOTIDE SEQUENCE [LARGE SCALE GENOMIC DNA]</scope>
</reference>
<dbReference type="EMBL" id="BPLR01016497">
    <property type="protein sequence ID" value="GIY84286.1"/>
    <property type="molecule type" value="Genomic_DNA"/>
</dbReference>
<feature type="compositionally biased region" description="Low complexity" evidence="1">
    <location>
        <begin position="35"/>
        <end position="78"/>
    </location>
</feature>
<comment type="caution">
    <text evidence="2">The sequence shown here is derived from an EMBL/GenBank/DDBJ whole genome shotgun (WGS) entry which is preliminary data.</text>
</comment>
<gene>
    <name evidence="2" type="ORF">CEXT_662211</name>
</gene>
<sequence length="120" mass="14116">MYRKGVFCTKTNSCTKSLCYNPIRPTAFLREHDGSQQQPQQQQQNVSTDSQQQQPQQQQNVFTDPQQQQQQPQQQSPSYLASNEMNQFLQVSGEIEEMIDVFRDQITNPCRFQIWKDIEI</sequence>
<keyword evidence="3" id="KW-1185">Reference proteome</keyword>
<dbReference type="Proteomes" id="UP001054945">
    <property type="component" value="Unassembled WGS sequence"/>
</dbReference>
<feature type="region of interest" description="Disordered" evidence="1">
    <location>
        <begin position="29"/>
        <end position="83"/>
    </location>
</feature>